<accession>A0A3D9UTS8</accession>
<feature type="region of interest" description="Disordered" evidence="2">
    <location>
        <begin position="164"/>
        <end position="203"/>
    </location>
</feature>
<dbReference type="Pfam" id="PF00293">
    <property type="entry name" value="NUDIX"/>
    <property type="match status" value="1"/>
</dbReference>
<proteinExistence type="inferred from homology"/>
<dbReference type="SUPFAM" id="SSF55811">
    <property type="entry name" value="Nudix"/>
    <property type="match status" value="1"/>
</dbReference>
<evidence type="ECO:0000256" key="2">
    <source>
        <dbReference type="SAM" id="MobiDB-lite"/>
    </source>
</evidence>
<reference evidence="4 5" key="1">
    <citation type="submission" date="2018-08" db="EMBL/GenBank/DDBJ databases">
        <title>Sequencing the genomes of 1000 actinobacteria strains.</title>
        <authorList>
            <person name="Klenk H.-P."/>
        </authorList>
    </citation>
    <scope>NUCLEOTIDE SEQUENCE [LARGE SCALE GENOMIC DNA]</scope>
    <source>
        <strain evidence="4 5">DSM 22967</strain>
    </source>
</reference>
<dbReference type="InterPro" id="IPR000086">
    <property type="entry name" value="NUDIX_hydrolase_dom"/>
</dbReference>
<dbReference type="PROSITE" id="PS51462">
    <property type="entry name" value="NUDIX"/>
    <property type="match status" value="1"/>
</dbReference>
<evidence type="ECO:0000256" key="1">
    <source>
        <dbReference type="ARBA" id="ARBA00005582"/>
    </source>
</evidence>
<dbReference type="EMBL" id="QTUA01000001">
    <property type="protein sequence ID" value="REF31933.1"/>
    <property type="molecule type" value="Genomic_DNA"/>
</dbReference>
<dbReference type="PANTHER" id="PTHR43736">
    <property type="entry name" value="ADP-RIBOSE PYROPHOSPHATASE"/>
    <property type="match status" value="1"/>
</dbReference>
<dbReference type="AlphaFoldDB" id="A0A3D9UTS8"/>
<evidence type="ECO:0000313" key="5">
    <source>
        <dbReference type="Proteomes" id="UP000256253"/>
    </source>
</evidence>
<gene>
    <name evidence="4" type="ORF">DFJ65_3024</name>
</gene>
<comment type="similarity">
    <text evidence="1">Belongs to the Nudix hydrolase family.</text>
</comment>
<organism evidence="4 5">
    <name type="scientific">Calidifontibacter indicus</name>
    <dbReference type="NCBI Taxonomy" id="419650"/>
    <lineage>
        <taxon>Bacteria</taxon>
        <taxon>Bacillati</taxon>
        <taxon>Actinomycetota</taxon>
        <taxon>Actinomycetes</taxon>
        <taxon>Micrococcales</taxon>
        <taxon>Dermacoccaceae</taxon>
        <taxon>Calidifontibacter</taxon>
    </lineage>
</organism>
<dbReference type="Gene3D" id="3.90.79.10">
    <property type="entry name" value="Nucleoside Triphosphate Pyrophosphohydrolase"/>
    <property type="match status" value="1"/>
</dbReference>
<sequence length="203" mass="22328">MTFADLQRDAHRVLSDWQAPDAAQEAVRREYLDHLSAHADAVSRDGVPHHLTSGGFVFDPTLEQVALVLHTKAQLWLQPGGHFEQTDATVVDAALREIREETGLPVRAEQAVVVDLHHHDLSAAFGRCRSHRDIRVAVVLDEPAEVVCSQESDRAAWWPVDALPSPTDPDLPATVSRVRDQLRAASPRRAGRPTESAAAPNRS</sequence>
<dbReference type="RefSeq" id="WP_115923704.1">
    <property type="nucleotide sequence ID" value="NZ_QTUA01000001.1"/>
</dbReference>
<evidence type="ECO:0000313" key="4">
    <source>
        <dbReference type="EMBL" id="REF31933.1"/>
    </source>
</evidence>
<protein>
    <submittedName>
        <fullName evidence="4">NUDIX domain-containing protein</fullName>
    </submittedName>
</protein>
<dbReference type="InterPro" id="IPR015797">
    <property type="entry name" value="NUDIX_hydrolase-like_dom_sf"/>
</dbReference>
<dbReference type="PANTHER" id="PTHR43736:SF1">
    <property type="entry name" value="DIHYDRONEOPTERIN TRIPHOSPHATE DIPHOSPHATASE"/>
    <property type="match status" value="1"/>
</dbReference>
<comment type="caution">
    <text evidence="4">The sequence shown here is derived from an EMBL/GenBank/DDBJ whole genome shotgun (WGS) entry which is preliminary data.</text>
</comment>
<dbReference type="Proteomes" id="UP000256253">
    <property type="component" value="Unassembled WGS sequence"/>
</dbReference>
<evidence type="ECO:0000259" key="3">
    <source>
        <dbReference type="PROSITE" id="PS51462"/>
    </source>
</evidence>
<keyword evidence="5" id="KW-1185">Reference proteome</keyword>
<name>A0A3D9UTS8_9MICO</name>
<dbReference type="CDD" id="cd03674">
    <property type="entry name" value="NUDIX_Hydrolase"/>
    <property type="match status" value="1"/>
</dbReference>
<dbReference type="OrthoDB" id="129709at2"/>
<feature type="domain" description="Nudix hydrolase" evidence="3">
    <location>
        <begin position="48"/>
        <end position="184"/>
    </location>
</feature>